<proteinExistence type="predicted"/>
<evidence type="ECO:0000259" key="1">
    <source>
        <dbReference type="Pfam" id="PF04909"/>
    </source>
</evidence>
<sequence length="268" mass="31124">MLIDINAYVGNWPFQQLKYNTCEALYERMNKFGVDVSVISNLNGIFYKNTQSANEELYKEIRSNRRFKDRFIPYAVINPIYAGWQDDLETCIKTYGFKGVRLYPRYHDYEILDPACIELVKRVRDYGLPVAFNYRMVDSRERSWMDISNMKGNAIREWNLKNILPIVNAVPDAKYMILNFANAAKLDTEEMNLVKKSDLLFDTSGRTITNMSDFLNLYGSDKFAFGTHSPILDYLTGLLRIESLHSNEADENTKEMLRSGNAKKMLGF</sequence>
<reference evidence="3" key="1">
    <citation type="submission" date="2016-10" db="EMBL/GenBank/DDBJ databases">
        <authorList>
            <person name="Varghese N."/>
            <person name="Submissions S."/>
        </authorList>
    </citation>
    <scope>NUCLEOTIDE SEQUENCE [LARGE SCALE GENOMIC DNA]</scope>
    <source>
        <strain evidence="3">DSM 24536</strain>
    </source>
</reference>
<evidence type="ECO:0000313" key="3">
    <source>
        <dbReference type="Proteomes" id="UP000199226"/>
    </source>
</evidence>
<feature type="domain" description="Amidohydrolase-related" evidence="1">
    <location>
        <begin position="47"/>
        <end position="133"/>
    </location>
</feature>
<name>A0A1G9S3D8_9SPHI</name>
<dbReference type="Proteomes" id="UP000199226">
    <property type="component" value="Unassembled WGS sequence"/>
</dbReference>
<dbReference type="InterPro" id="IPR006680">
    <property type="entry name" value="Amidohydro-rel"/>
</dbReference>
<accession>A0A1G9S3D8</accession>
<dbReference type="OrthoDB" id="641578at2"/>
<dbReference type="EMBL" id="FNHH01000009">
    <property type="protein sequence ID" value="SDM29996.1"/>
    <property type="molecule type" value="Genomic_DNA"/>
</dbReference>
<dbReference type="AlphaFoldDB" id="A0A1G9S3D8"/>
<organism evidence="2 3">
    <name type="scientific">Daejeonella rubra</name>
    <dbReference type="NCBI Taxonomy" id="990371"/>
    <lineage>
        <taxon>Bacteria</taxon>
        <taxon>Pseudomonadati</taxon>
        <taxon>Bacteroidota</taxon>
        <taxon>Sphingobacteriia</taxon>
        <taxon>Sphingobacteriales</taxon>
        <taxon>Sphingobacteriaceae</taxon>
        <taxon>Daejeonella</taxon>
    </lineage>
</organism>
<dbReference type="SUPFAM" id="SSF51556">
    <property type="entry name" value="Metallo-dependent hydrolases"/>
    <property type="match status" value="1"/>
</dbReference>
<dbReference type="InterPro" id="IPR032466">
    <property type="entry name" value="Metal_Hydrolase"/>
</dbReference>
<keyword evidence="3" id="KW-1185">Reference proteome</keyword>
<protein>
    <recommendedName>
        <fullName evidence="1">Amidohydrolase-related domain-containing protein</fullName>
    </recommendedName>
</protein>
<dbReference type="Pfam" id="PF04909">
    <property type="entry name" value="Amidohydro_2"/>
    <property type="match status" value="1"/>
</dbReference>
<evidence type="ECO:0000313" key="2">
    <source>
        <dbReference type="EMBL" id="SDM29996.1"/>
    </source>
</evidence>
<dbReference type="RefSeq" id="WP_090703659.1">
    <property type="nucleotide sequence ID" value="NZ_FNHH01000009.1"/>
</dbReference>
<dbReference type="Gene3D" id="3.20.20.140">
    <property type="entry name" value="Metal-dependent hydrolases"/>
    <property type="match status" value="1"/>
</dbReference>
<gene>
    <name evidence="2" type="ORF">SAMN05421813_10954</name>
</gene>
<dbReference type="STRING" id="990371.SAMN05421813_10954"/>